<evidence type="ECO:0000256" key="1">
    <source>
        <dbReference type="ARBA" id="ARBA00022771"/>
    </source>
</evidence>
<dbReference type="RefSeq" id="XP_006824104.1">
    <property type="nucleotide sequence ID" value="XM_006824041.1"/>
</dbReference>
<reference evidence="7" key="1">
    <citation type="submission" date="2025-08" db="UniProtKB">
        <authorList>
            <consortium name="RefSeq"/>
        </authorList>
    </citation>
    <scope>IDENTIFICATION</scope>
    <source>
        <tissue evidence="7">Testes</tissue>
    </source>
</reference>
<evidence type="ECO:0000256" key="3">
    <source>
        <dbReference type="PROSITE-ProRule" id="PRU00175"/>
    </source>
</evidence>
<evidence type="ECO:0000313" key="6">
    <source>
        <dbReference type="Proteomes" id="UP000694865"/>
    </source>
</evidence>
<name>A0ABM0MVR3_SACKO</name>
<evidence type="ECO:0000313" key="7">
    <source>
        <dbReference type="RefSeq" id="XP_006824104.1"/>
    </source>
</evidence>
<evidence type="ECO:0000259" key="5">
    <source>
        <dbReference type="PROSITE" id="PS50089"/>
    </source>
</evidence>
<keyword evidence="4" id="KW-0175">Coiled coil</keyword>
<gene>
    <name evidence="7" type="primary">LOC100374953</name>
</gene>
<keyword evidence="1 3" id="KW-0863">Zinc-finger</keyword>
<evidence type="ECO:0000256" key="4">
    <source>
        <dbReference type="SAM" id="Coils"/>
    </source>
</evidence>
<feature type="domain" description="RING-type" evidence="5">
    <location>
        <begin position="74"/>
        <end position="120"/>
    </location>
</feature>
<accession>A0ABM0MVR3</accession>
<dbReference type="InterPro" id="IPR001841">
    <property type="entry name" value="Znf_RING"/>
</dbReference>
<organism evidence="6 7">
    <name type="scientific">Saccoglossus kowalevskii</name>
    <name type="common">Acorn worm</name>
    <dbReference type="NCBI Taxonomy" id="10224"/>
    <lineage>
        <taxon>Eukaryota</taxon>
        <taxon>Metazoa</taxon>
        <taxon>Hemichordata</taxon>
        <taxon>Enteropneusta</taxon>
        <taxon>Harrimaniidae</taxon>
        <taxon>Saccoglossus</taxon>
    </lineage>
</organism>
<protein>
    <submittedName>
        <fullName evidence="7">Uncharacterized protein LOC100374953</fullName>
    </submittedName>
</protein>
<sequence>MNSSSMKPLVLFAIPGLYLVYRYNQYRQEKQRSKADRRKITEKELLTLNNKIEKLLQKLERYDVEKSTTDDDECVVCISAKATMHTYPCGHKVVCRKCFVKTIQVAVTQKMLPLRCVICRSRILKLKQSVGLPVL</sequence>
<keyword evidence="2" id="KW-0862">Zinc</keyword>
<dbReference type="Pfam" id="PF13920">
    <property type="entry name" value="zf-C3HC4_3"/>
    <property type="match status" value="1"/>
</dbReference>
<feature type="coiled-coil region" evidence="4">
    <location>
        <begin position="23"/>
        <end position="65"/>
    </location>
</feature>
<dbReference type="Gene3D" id="3.30.40.10">
    <property type="entry name" value="Zinc/RING finger domain, C3HC4 (zinc finger)"/>
    <property type="match status" value="1"/>
</dbReference>
<keyword evidence="1 3" id="KW-0479">Metal-binding</keyword>
<dbReference type="PROSITE" id="PS50089">
    <property type="entry name" value="ZF_RING_2"/>
    <property type="match status" value="1"/>
</dbReference>
<dbReference type="InterPro" id="IPR013083">
    <property type="entry name" value="Znf_RING/FYVE/PHD"/>
</dbReference>
<evidence type="ECO:0000256" key="2">
    <source>
        <dbReference type="ARBA" id="ARBA00022833"/>
    </source>
</evidence>
<dbReference type="Proteomes" id="UP000694865">
    <property type="component" value="Unplaced"/>
</dbReference>
<proteinExistence type="predicted"/>
<dbReference type="SUPFAM" id="SSF57850">
    <property type="entry name" value="RING/U-box"/>
    <property type="match status" value="1"/>
</dbReference>
<dbReference type="GeneID" id="100374953"/>
<keyword evidence="6" id="KW-1185">Reference proteome</keyword>